<dbReference type="AlphaFoldDB" id="A0A8S1KAP7"/>
<gene>
    <name evidence="1" type="ORF">PPRIM_AZ9-3.1.T0180284</name>
</gene>
<organism evidence="1 2">
    <name type="scientific">Paramecium primaurelia</name>
    <dbReference type="NCBI Taxonomy" id="5886"/>
    <lineage>
        <taxon>Eukaryota</taxon>
        <taxon>Sar</taxon>
        <taxon>Alveolata</taxon>
        <taxon>Ciliophora</taxon>
        <taxon>Intramacronucleata</taxon>
        <taxon>Oligohymenophorea</taxon>
        <taxon>Peniculida</taxon>
        <taxon>Parameciidae</taxon>
        <taxon>Paramecium</taxon>
    </lineage>
</organism>
<dbReference type="EMBL" id="CAJJDM010000014">
    <property type="protein sequence ID" value="CAD8051691.1"/>
    <property type="molecule type" value="Genomic_DNA"/>
</dbReference>
<evidence type="ECO:0000313" key="2">
    <source>
        <dbReference type="Proteomes" id="UP000688137"/>
    </source>
</evidence>
<protein>
    <submittedName>
        <fullName evidence="1">Uncharacterized protein</fullName>
    </submittedName>
</protein>
<evidence type="ECO:0000313" key="1">
    <source>
        <dbReference type="EMBL" id="CAD8051691.1"/>
    </source>
</evidence>
<reference evidence="1" key="1">
    <citation type="submission" date="2021-01" db="EMBL/GenBank/DDBJ databases">
        <authorList>
            <consortium name="Genoscope - CEA"/>
            <person name="William W."/>
        </authorList>
    </citation>
    <scope>NUCLEOTIDE SEQUENCE</scope>
</reference>
<sequence>MAITLSYILMEMQQIFVQEDLLQKIRFAIELVRQGNLVLACDQIRTIINSSDRTTDEIQQYTLLYNQSVAYYKQLQQQ</sequence>
<dbReference type="Proteomes" id="UP000688137">
    <property type="component" value="Unassembled WGS sequence"/>
</dbReference>
<proteinExistence type="predicted"/>
<keyword evidence="2" id="KW-1185">Reference proteome</keyword>
<name>A0A8S1KAP7_PARPR</name>
<accession>A0A8S1KAP7</accession>
<comment type="caution">
    <text evidence="1">The sequence shown here is derived from an EMBL/GenBank/DDBJ whole genome shotgun (WGS) entry which is preliminary data.</text>
</comment>